<organism evidence="1 2">
    <name type="scientific">Thermoproteus uzoniensis (strain 768-20)</name>
    <dbReference type="NCBI Taxonomy" id="999630"/>
    <lineage>
        <taxon>Archaea</taxon>
        <taxon>Thermoproteota</taxon>
        <taxon>Thermoprotei</taxon>
        <taxon>Thermoproteales</taxon>
        <taxon>Thermoproteaceae</taxon>
        <taxon>Thermoproteus</taxon>
    </lineage>
</organism>
<dbReference type="KEGG" id="tuz:TUZN_2182"/>
<dbReference type="EMBL" id="CP002590">
    <property type="protein sequence ID" value="AEA13637.1"/>
    <property type="molecule type" value="Genomic_DNA"/>
</dbReference>
<evidence type="ECO:0000313" key="1">
    <source>
        <dbReference type="EMBL" id="AEA13637.1"/>
    </source>
</evidence>
<protein>
    <recommendedName>
        <fullName evidence="3">Transcriptional regulator</fullName>
    </recommendedName>
</protein>
<reference evidence="1 2" key="1">
    <citation type="journal article" date="2011" name="J. Bacteriol.">
        <title>Complete genome sequence of the thermoacidophilic crenarchaeon Thermoproteus uzoniensis 768-20.</title>
        <authorList>
            <person name="Mardanov A.V."/>
            <person name="Gumerov V.M."/>
            <person name="Beletsky A.V."/>
            <person name="Prokofeva M.I."/>
            <person name="Bonch-Osmolovskaya E.A."/>
            <person name="Ravin N.V."/>
            <person name="Skryabin K.G."/>
        </authorList>
    </citation>
    <scope>NUCLEOTIDE SEQUENCE [LARGE SCALE GENOMIC DNA]</scope>
    <source>
        <strain evidence="1 2">768-20</strain>
    </source>
</reference>
<dbReference type="SUPFAM" id="SSF46785">
    <property type="entry name" value="Winged helix' DNA-binding domain"/>
    <property type="match status" value="1"/>
</dbReference>
<dbReference type="Pfam" id="PF09821">
    <property type="entry name" value="AAA_assoc_C"/>
    <property type="match status" value="1"/>
</dbReference>
<dbReference type="AlphaFoldDB" id="F2L5U1"/>
<dbReference type="HOGENOM" id="CLU_2461961_0_0_2"/>
<proteinExistence type="predicted"/>
<evidence type="ECO:0008006" key="3">
    <source>
        <dbReference type="Google" id="ProtNLM"/>
    </source>
</evidence>
<reference key="2">
    <citation type="submission" date="2011-03" db="EMBL/GenBank/DDBJ databases">
        <title>Complete genome sequence of the thermoacidophilic crenarchaeon Thermoproteus uzoniensis 768-20.</title>
        <authorList>
            <person name="Mardanov A.V."/>
            <person name="Gumerov V.M."/>
            <person name="Beletsky A.V."/>
            <person name="Prokofeva M.I."/>
            <person name="Bonch-Osmolovskaya E.A."/>
            <person name="Ravin N.V."/>
            <person name="Skryabin K.G."/>
        </authorList>
    </citation>
    <scope>NUCLEOTIDE SEQUENCE</scope>
    <source>
        <strain>768-20</strain>
    </source>
</reference>
<dbReference type="GeneID" id="10361690"/>
<evidence type="ECO:0000313" key="2">
    <source>
        <dbReference type="Proteomes" id="UP000008138"/>
    </source>
</evidence>
<gene>
    <name evidence="1" type="ordered locus">TUZN_2182</name>
</gene>
<dbReference type="InterPro" id="IPR018632">
    <property type="entry name" value="AAA-associated_dom_C"/>
</dbReference>
<dbReference type="InterPro" id="IPR036390">
    <property type="entry name" value="WH_DNA-bd_sf"/>
</dbReference>
<dbReference type="eggNOG" id="arCOG05379">
    <property type="taxonomic scope" value="Archaea"/>
</dbReference>
<dbReference type="STRING" id="999630.TUZN_2182"/>
<keyword evidence="2" id="KW-1185">Reference proteome</keyword>
<dbReference type="Proteomes" id="UP000008138">
    <property type="component" value="Chromosome"/>
</dbReference>
<accession>F2L5U1</accession>
<name>F2L5U1_THEU7</name>
<sequence length="88" mass="9828">MENVDADSLLGLLKLVLDFGGRVHISELAKSLHLTLDELYHVLNTAEGLGAVKVQDNQVALTRRGLEILKMRFGDVHHMVKLRAEELI</sequence>
<dbReference type="RefSeq" id="WP_013680972.1">
    <property type="nucleotide sequence ID" value="NC_015315.1"/>
</dbReference>
<dbReference type="OrthoDB" id="27369at2157"/>